<gene>
    <name evidence="1" type="ORF">EYB53_024640</name>
</gene>
<sequence length="142" mass="14614">MLGRTEGPRFAGQAFSGAMIDQGIEGVLDNRLGERAGRVVGAAGAAVGAAGDIEAACGDDDWTPKGVATQQPGEGPHPFDQIRIIVTGSPQGIEVAGVQRDRERLLQRTGGAAGHVAQEVDEGCWVLGLGSRVSGLGSRIWI</sequence>
<reference evidence="1 2" key="1">
    <citation type="submission" date="2021-03" db="EMBL/GenBank/DDBJ databases">
        <authorList>
            <person name="Grouzdev D.S."/>
        </authorList>
    </citation>
    <scope>NUCLEOTIDE SEQUENCE [LARGE SCALE GENOMIC DNA]</scope>
    <source>
        <strain evidence="1 2">M50-1</strain>
    </source>
</reference>
<keyword evidence="2" id="KW-1185">Reference proteome</keyword>
<name>A0ABS4DHL2_9CHLR</name>
<protein>
    <submittedName>
        <fullName evidence="1">Uncharacterized protein</fullName>
    </submittedName>
</protein>
<evidence type="ECO:0000313" key="1">
    <source>
        <dbReference type="EMBL" id="MBP1468920.1"/>
    </source>
</evidence>
<dbReference type="EMBL" id="SIJK02000114">
    <property type="protein sequence ID" value="MBP1468920.1"/>
    <property type="molecule type" value="Genomic_DNA"/>
</dbReference>
<accession>A0ABS4DHL2</accession>
<organism evidence="1 2">
    <name type="scientific">Candidatus Chloroploca mongolica</name>
    <dbReference type="NCBI Taxonomy" id="2528176"/>
    <lineage>
        <taxon>Bacteria</taxon>
        <taxon>Bacillati</taxon>
        <taxon>Chloroflexota</taxon>
        <taxon>Chloroflexia</taxon>
        <taxon>Chloroflexales</taxon>
        <taxon>Chloroflexineae</taxon>
        <taxon>Oscillochloridaceae</taxon>
        <taxon>Candidatus Chloroploca</taxon>
    </lineage>
</organism>
<comment type="caution">
    <text evidence="1">The sequence shown here is derived from an EMBL/GenBank/DDBJ whole genome shotgun (WGS) entry which is preliminary data.</text>
</comment>
<evidence type="ECO:0000313" key="2">
    <source>
        <dbReference type="Proteomes" id="UP001193081"/>
    </source>
</evidence>
<proteinExistence type="predicted"/>
<dbReference type="Proteomes" id="UP001193081">
    <property type="component" value="Unassembled WGS sequence"/>
</dbReference>